<feature type="active site" evidence="6">
    <location>
        <position position="58"/>
    </location>
</feature>
<keyword evidence="7" id="KW-1133">Transmembrane helix</keyword>
<dbReference type="SUPFAM" id="SSF51306">
    <property type="entry name" value="LexA/Signal peptidase"/>
    <property type="match status" value="1"/>
</dbReference>
<gene>
    <name evidence="9" type="primary">lepB</name>
    <name evidence="9" type="ORF">EPA93_05530</name>
</gene>
<evidence type="ECO:0000256" key="5">
    <source>
        <dbReference type="ARBA" id="ARBA00022801"/>
    </source>
</evidence>
<dbReference type="PRINTS" id="PR00727">
    <property type="entry name" value="LEADERPTASE"/>
</dbReference>
<dbReference type="Proteomes" id="UP000290365">
    <property type="component" value="Chromosome"/>
</dbReference>
<keyword evidence="10" id="KW-1185">Reference proteome</keyword>
<evidence type="ECO:0000256" key="1">
    <source>
        <dbReference type="ARBA" id="ARBA00000677"/>
    </source>
</evidence>
<keyword evidence="7" id="KW-0645">Protease</keyword>
<evidence type="ECO:0000256" key="4">
    <source>
        <dbReference type="ARBA" id="ARBA00013208"/>
    </source>
</evidence>
<dbReference type="GO" id="GO:0004252">
    <property type="term" value="F:serine-type endopeptidase activity"/>
    <property type="evidence" value="ECO:0007669"/>
    <property type="project" value="InterPro"/>
</dbReference>
<sequence length="349" mass="38286">MTGVRGNSPSHTSLSSLTQEYIMLQITFLLLLVIVFIAGFIFLLFRTIFLVITVEGASMLPLLQHGDRLLVLRHFGIRQLRKGEVVIIKPPAEIQKGFASGEPAQVYYVKRLVALAGETVTDTLPVSLQAKMPVTREAEGQVEPRLKSWQVPAKHIFVCGDNRQNSLDSRTWGPLPQRSIVGIMLRKLAPSRNATYAKVSTRLEAVPSANFLPPGTPAPAFSAATVNGEICELATYAGKPLVLFFIASERLSRLFIPNYATLARQIAGQSNPAILFACGVELAQAQALVEEFQIEVPVLVTPRATHSLFHDYKIIGTPCYCLIDAQGRLKRDGFLSSGSPQPNRRLSPI</sequence>
<dbReference type="InterPro" id="IPR036286">
    <property type="entry name" value="LexA/Signal_pep-like_sf"/>
</dbReference>
<feature type="active site" evidence="6">
    <location>
        <position position="110"/>
    </location>
</feature>
<dbReference type="InterPro" id="IPR000866">
    <property type="entry name" value="AhpC/TSA"/>
</dbReference>
<dbReference type="KEGG" id="kbs:EPA93_05530"/>
<dbReference type="InterPro" id="IPR036249">
    <property type="entry name" value="Thioredoxin-like_sf"/>
</dbReference>
<feature type="transmembrane region" description="Helical" evidence="7">
    <location>
        <begin position="21"/>
        <end position="45"/>
    </location>
</feature>
<dbReference type="Pfam" id="PF10502">
    <property type="entry name" value="Peptidase_S26"/>
    <property type="match status" value="1"/>
</dbReference>
<dbReference type="InterPro" id="IPR013766">
    <property type="entry name" value="Thioredoxin_domain"/>
</dbReference>
<dbReference type="GO" id="GO:0006465">
    <property type="term" value="P:signal peptide processing"/>
    <property type="evidence" value="ECO:0007669"/>
    <property type="project" value="InterPro"/>
</dbReference>
<keyword evidence="5 7" id="KW-0378">Hydrolase</keyword>
<dbReference type="Gene3D" id="2.10.109.10">
    <property type="entry name" value="Umud Fragment, subunit A"/>
    <property type="match status" value="1"/>
</dbReference>
<keyword evidence="7" id="KW-0812">Transmembrane</keyword>
<dbReference type="PROSITE" id="PS00761">
    <property type="entry name" value="SPASE_I_3"/>
    <property type="match status" value="1"/>
</dbReference>
<dbReference type="GO" id="GO:0005886">
    <property type="term" value="C:plasma membrane"/>
    <property type="evidence" value="ECO:0007669"/>
    <property type="project" value="UniProtKB-SubCell"/>
</dbReference>
<dbReference type="EC" id="3.4.21.89" evidence="4 7"/>
<dbReference type="GO" id="GO:0016491">
    <property type="term" value="F:oxidoreductase activity"/>
    <property type="evidence" value="ECO:0007669"/>
    <property type="project" value="InterPro"/>
</dbReference>
<dbReference type="AlphaFoldDB" id="A0A4P6JKJ6"/>
<reference evidence="9 10" key="1">
    <citation type="submission" date="2019-01" db="EMBL/GenBank/DDBJ databases">
        <title>Ktedonosporobacter rubrisoli SCAWS-G2.</title>
        <authorList>
            <person name="Huang Y."/>
            <person name="Yan B."/>
        </authorList>
    </citation>
    <scope>NUCLEOTIDE SEQUENCE [LARGE SCALE GENOMIC DNA]</scope>
    <source>
        <strain evidence="9 10">SCAWS-G2</strain>
    </source>
</reference>
<dbReference type="GO" id="GO:0009003">
    <property type="term" value="F:signal peptidase activity"/>
    <property type="evidence" value="ECO:0007669"/>
    <property type="project" value="UniProtKB-EC"/>
</dbReference>
<protein>
    <recommendedName>
        <fullName evidence="4 7">Signal peptidase I</fullName>
        <ecNumber evidence="4 7">3.4.21.89</ecNumber>
    </recommendedName>
</protein>
<dbReference type="InterPro" id="IPR019533">
    <property type="entry name" value="Peptidase_S26"/>
</dbReference>
<dbReference type="PANTHER" id="PTHR43390">
    <property type="entry name" value="SIGNAL PEPTIDASE I"/>
    <property type="match status" value="1"/>
</dbReference>
<dbReference type="Gene3D" id="3.40.30.10">
    <property type="entry name" value="Glutaredoxin"/>
    <property type="match status" value="1"/>
</dbReference>
<evidence type="ECO:0000256" key="7">
    <source>
        <dbReference type="RuleBase" id="RU362042"/>
    </source>
</evidence>
<keyword evidence="7" id="KW-0472">Membrane</keyword>
<comment type="similarity">
    <text evidence="3 7">Belongs to the peptidase S26 family.</text>
</comment>
<evidence type="ECO:0000259" key="8">
    <source>
        <dbReference type="PROSITE" id="PS51352"/>
    </source>
</evidence>
<evidence type="ECO:0000256" key="2">
    <source>
        <dbReference type="ARBA" id="ARBA00004401"/>
    </source>
</evidence>
<dbReference type="CDD" id="cd06530">
    <property type="entry name" value="S26_SPase_I"/>
    <property type="match status" value="1"/>
</dbReference>
<comment type="catalytic activity">
    <reaction evidence="1 7">
        <text>Cleavage of hydrophobic, N-terminal signal or leader sequences from secreted and periplasmic proteins.</text>
        <dbReference type="EC" id="3.4.21.89"/>
    </reaction>
</comment>
<comment type="subcellular location">
    <subcellularLocation>
        <location evidence="2">Cell membrane</location>
        <topology evidence="2">Single-pass type II membrane protein</topology>
    </subcellularLocation>
    <subcellularLocation>
        <location evidence="7">Membrane</location>
        <topology evidence="7">Single-pass type II membrane protein</topology>
    </subcellularLocation>
</comment>
<name>A0A4P6JKJ6_KTERU</name>
<feature type="domain" description="Thioredoxin" evidence="8">
    <location>
        <begin position="212"/>
        <end position="349"/>
    </location>
</feature>
<evidence type="ECO:0000256" key="3">
    <source>
        <dbReference type="ARBA" id="ARBA00009370"/>
    </source>
</evidence>
<dbReference type="Pfam" id="PF00578">
    <property type="entry name" value="AhpC-TSA"/>
    <property type="match status" value="1"/>
</dbReference>
<dbReference type="PANTHER" id="PTHR43390:SF1">
    <property type="entry name" value="CHLOROPLAST PROCESSING PEPTIDASE"/>
    <property type="match status" value="1"/>
</dbReference>
<proteinExistence type="inferred from homology"/>
<dbReference type="InterPro" id="IPR019758">
    <property type="entry name" value="Pept_S26A_signal_pept_1_CS"/>
</dbReference>
<dbReference type="SUPFAM" id="SSF52833">
    <property type="entry name" value="Thioredoxin-like"/>
    <property type="match status" value="1"/>
</dbReference>
<evidence type="ECO:0000313" key="10">
    <source>
        <dbReference type="Proteomes" id="UP000290365"/>
    </source>
</evidence>
<dbReference type="GO" id="GO:0016209">
    <property type="term" value="F:antioxidant activity"/>
    <property type="evidence" value="ECO:0007669"/>
    <property type="project" value="InterPro"/>
</dbReference>
<dbReference type="InterPro" id="IPR000223">
    <property type="entry name" value="Pept_S26A_signal_pept_1"/>
</dbReference>
<organism evidence="9 10">
    <name type="scientific">Ktedonosporobacter rubrisoli</name>
    <dbReference type="NCBI Taxonomy" id="2509675"/>
    <lineage>
        <taxon>Bacteria</taxon>
        <taxon>Bacillati</taxon>
        <taxon>Chloroflexota</taxon>
        <taxon>Ktedonobacteria</taxon>
        <taxon>Ktedonobacterales</taxon>
        <taxon>Ktedonosporobacteraceae</taxon>
        <taxon>Ktedonosporobacter</taxon>
    </lineage>
</organism>
<dbReference type="PROSITE" id="PS51352">
    <property type="entry name" value="THIOREDOXIN_2"/>
    <property type="match status" value="1"/>
</dbReference>
<evidence type="ECO:0000256" key="6">
    <source>
        <dbReference type="PIRSR" id="PIRSR600223-1"/>
    </source>
</evidence>
<accession>A0A4P6JKJ6</accession>
<dbReference type="NCBIfam" id="TIGR02227">
    <property type="entry name" value="sigpep_I_bact"/>
    <property type="match status" value="1"/>
</dbReference>
<evidence type="ECO:0000313" key="9">
    <source>
        <dbReference type="EMBL" id="QBD75492.1"/>
    </source>
</evidence>
<dbReference type="OrthoDB" id="9802919at2"/>
<dbReference type="EMBL" id="CP035758">
    <property type="protein sequence ID" value="QBD75492.1"/>
    <property type="molecule type" value="Genomic_DNA"/>
</dbReference>